<protein>
    <recommendedName>
        <fullName evidence="3">DUF8173 domain-containing protein</fullName>
    </recommendedName>
</protein>
<keyword evidence="5" id="KW-1185">Reference proteome</keyword>
<keyword evidence="1" id="KW-0472">Membrane</keyword>
<feature type="signal peptide" evidence="2">
    <location>
        <begin position="1"/>
        <end position="20"/>
    </location>
</feature>
<feature type="transmembrane region" description="Helical" evidence="1">
    <location>
        <begin position="290"/>
        <end position="311"/>
    </location>
</feature>
<reference evidence="4 5" key="1">
    <citation type="submission" date="2021-08" db="EMBL/GenBank/DDBJ databases">
        <title>Devosia salina sp. nov., isolated from the South China Sea sediment.</title>
        <authorList>
            <person name="Zhou Z."/>
        </authorList>
    </citation>
    <scope>NUCLEOTIDE SEQUENCE [LARGE SCALE GENOMIC DNA]</scope>
    <source>
        <strain evidence="4 5">SCS-3</strain>
    </source>
</reference>
<feature type="transmembrane region" description="Helical" evidence="1">
    <location>
        <begin position="323"/>
        <end position="340"/>
    </location>
</feature>
<proteinExistence type="predicted"/>
<evidence type="ECO:0000256" key="2">
    <source>
        <dbReference type="SAM" id="SignalP"/>
    </source>
</evidence>
<organism evidence="4 5">
    <name type="scientific">Devosia salina</name>
    <dbReference type="NCBI Taxonomy" id="2860336"/>
    <lineage>
        <taxon>Bacteria</taxon>
        <taxon>Pseudomonadati</taxon>
        <taxon>Pseudomonadota</taxon>
        <taxon>Alphaproteobacteria</taxon>
        <taxon>Hyphomicrobiales</taxon>
        <taxon>Devosiaceae</taxon>
        <taxon>Devosia</taxon>
    </lineage>
</organism>
<gene>
    <name evidence="4" type="ORF">K1X15_07095</name>
</gene>
<feature type="transmembrane region" description="Helical" evidence="1">
    <location>
        <begin position="262"/>
        <end position="284"/>
    </location>
</feature>
<dbReference type="Proteomes" id="UP000825799">
    <property type="component" value="Chromosome"/>
</dbReference>
<evidence type="ECO:0000313" key="5">
    <source>
        <dbReference type="Proteomes" id="UP000825799"/>
    </source>
</evidence>
<feature type="chain" id="PRO_5047152877" description="DUF8173 domain-containing protein" evidence="2">
    <location>
        <begin position="21"/>
        <end position="387"/>
    </location>
</feature>
<keyword evidence="2" id="KW-0732">Signal</keyword>
<sequence>MRKALLTILMCMAALVPAQAEDARFSLGGDSYAAGQSSAIGQAVPHDAFVAGFDTSLGGKVGGDAHMAGFNVTADQAVDGDLYAAGFSVVIAQAIGGDVTAFGNSVTVQPGAAIAGNARLSGASVNLSAPVTGAALVSAETLNLNAAVAGDFEFFGNKIVFGPAARIGGIVRIHAPAAIEVPGTVAAADKVTFEVLEATDYAGQAGKTAEHVVSGVWPAVWAVVLWWTALIVFGALALALLPRATAAFEERARSRPLRTIGLGILGFAAAIGLVPVAAITIIGIVLLPFIAIAAFIACVLAYLAGVYLLAVRVGNAFMKVDSLPKRLGLLVAGVILAGLIGMLPFLGWLISLLLLTYGFGIFTRSLTEQSPPWTRRGPARSATPEAV</sequence>
<keyword evidence="1" id="KW-0812">Transmembrane</keyword>
<dbReference type="RefSeq" id="WP_220306789.1">
    <property type="nucleotide sequence ID" value="NZ_CP080590.1"/>
</dbReference>
<feature type="domain" description="DUF8173" evidence="3">
    <location>
        <begin position="192"/>
        <end position="366"/>
    </location>
</feature>
<evidence type="ECO:0000256" key="1">
    <source>
        <dbReference type="SAM" id="Phobius"/>
    </source>
</evidence>
<dbReference type="Pfam" id="PF26514">
    <property type="entry name" value="DUF8173"/>
    <property type="match status" value="1"/>
</dbReference>
<dbReference type="InterPro" id="IPR058486">
    <property type="entry name" value="DUF8173"/>
</dbReference>
<keyword evidence="1" id="KW-1133">Transmembrane helix</keyword>
<feature type="transmembrane region" description="Helical" evidence="1">
    <location>
        <begin position="219"/>
        <end position="241"/>
    </location>
</feature>
<dbReference type="EMBL" id="CP080590">
    <property type="protein sequence ID" value="QYO78310.1"/>
    <property type="molecule type" value="Genomic_DNA"/>
</dbReference>
<evidence type="ECO:0000259" key="3">
    <source>
        <dbReference type="Pfam" id="PF26514"/>
    </source>
</evidence>
<name>A0ABX8WHG0_9HYPH</name>
<evidence type="ECO:0000313" key="4">
    <source>
        <dbReference type="EMBL" id="QYO78310.1"/>
    </source>
</evidence>
<accession>A0ABX8WHG0</accession>